<dbReference type="Proteomes" id="UP000187550">
    <property type="component" value="Unassembled WGS sequence"/>
</dbReference>
<evidence type="ECO:0000313" key="7">
    <source>
        <dbReference type="Proteomes" id="UP000187550"/>
    </source>
</evidence>
<dbReference type="NCBIfam" id="TIGR02937">
    <property type="entry name" value="sigma70-ECF"/>
    <property type="match status" value="1"/>
</dbReference>
<organism evidence="6 7">
    <name type="scientific">Edaphobacillus lindanitolerans</name>
    <dbReference type="NCBI Taxonomy" id="550447"/>
    <lineage>
        <taxon>Bacteria</taxon>
        <taxon>Bacillati</taxon>
        <taxon>Bacillota</taxon>
        <taxon>Bacilli</taxon>
        <taxon>Bacillales</taxon>
        <taxon>Bacillaceae</taxon>
        <taxon>Edaphobacillus</taxon>
    </lineage>
</organism>
<dbReference type="SUPFAM" id="SSF88946">
    <property type="entry name" value="Sigma2 domain of RNA polymerase sigma factors"/>
    <property type="match status" value="1"/>
</dbReference>
<dbReference type="SUPFAM" id="SSF88659">
    <property type="entry name" value="Sigma3 and sigma4 domains of RNA polymerase sigma factors"/>
    <property type="match status" value="1"/>
</dbReference>
<evidence type="ECO:0000313" key="6">
    <source>
        <dbReference type="EMBL" id="SIT70766.1"/>
    </source>
</evidence>
<dbReference type="GO" id="GO:0006352">
    <property type="term" value="P:DNA-templated transcription initiation"/>
    <property type="evidence" value="ECO:0007669"/>
    <property type="project" value="InterPro"/>
</dbReference>
<keyword evidence="7" id="KW-1185">Reference proteome</keyword>
<dbReference type="InterPro" id="IPR013325">
    <property type="entry name" value="RNA_pol_sigma_r2"/>
</dbReference>
<reference evidence="7" key="1">
    <citation type="submission" date="2017-01" db="EMBL/GenBank/DDBJ databases">
        <authorList>
            <person name="Varghese N."/>
            <person name="Submissions S."/>
        </authorList>
    </citation>
    <scope>NUCLEOTIDE SEQUENCE [LARGE SCALE GENOMIC DNA]</scope>
    <source>
        <strain evidence="7">MNA4</strain>
    </source>
</reference>
<accession>A0A1U7PKD4</accession>
<protein>
    <submittedName>
        <fullName evidence="6">RNA polymerase sigma factor, sigma-70 family</fullName>
    </submittedName>
</protein>
<keyword evidence="4" id="KW-0804">Transcription</keyword>
<keyword evidence="2" id="KW-0731">Sigma factor</keyword>
<keyword evidence="3" id="KW-0238">DNA-binding</keyword>
<dbReference type="InterPro" id="IPR014284">
    <property type="entry name" value="RNA_pol_sigma-70_dom"/>
</dbReference>
<dbReference type="Pfam" id="PF04542">
    <property type="entry name" value="Sigma70_r2"/>
    <property type="match status" value="1"/>
</dbReference>
<sequence length="190" mass="21754">MHGRKGHNLKNEEVISQYEPMISSMLRQLHIHRDHDHFRQAARLALWIAIGKYDPSRGHLAPFAYRTIRGAMLDELKKEGRYGDTFTATEGMKLEYLAGATAGPDTDSDPRMDRLRDAVPRLSSAEVLFLRQLFEDRLPHAVIARTEGISVPGVKKRRERLLLKLRTWMEEEPATHDRNGVYPSVGRGKD</sequence>
<gene>
    <name evidence="6" type="ORF">SAMN05428946_0647</name>
</gene>
<feature type="domain" description="RNA polymerase sigma-70 region 2" evidence="5">
    <location>
        <begin position="15"/>
        <end position="81"/>
    </location>
</feature>
<dbReference type="AlphaFoldDB" id="A0A1U7PKD4"/>
<dbReference type="InterPro" id="IPR036388">
    <property type="entry name" value="WH-like_DNA-bd_sf"/>
</dbReference>
<dbReference type="GO" id="GO:0003677">
    <property type="term" value="F:DNA binding"/>
    <property type="evidence" value="ECO:0007669"/>
    <property type="project" value="UniProtKB-KW"/>
</dbReference>
<dbReference type="InterPro" id="IPR007627">
    <property type="entry name" value="RNA_pol_sigma70_r2"/>
</dbReference>
<dbReference type="Gene3D" id="1.10.1740.10">
    <property type="match status" value="1"/>
</dbReference>
<evidence type="ECO:0000256" key="4">
    <source>
        <dbReference type="ARBA" id="ARBA00023163"/>
    </source>
</evidence>
<dbReference type="Gene3D" id="1.10.10.10">
    <property type="entry name" value="Winged helix-like DNA-binding domain superfamily/Winged helix DNA-binding domain"/>
    <property type="match status" value="1"/>
</dbReference>
<evidence type="ECO:0000259" key="5">
    <source>
        <dbReference type="Pfam" id="PF04542"/>
    </source>
</evidence>
<evidence type="ECO:0000256" key="1">
    <source>
        <dbReference type="ARBA" id="ARBA00023015"/>
    </source>
</evidence>
<evidence type="ECO:0000256" key="2">
    <source>
        <dbReference type="ARBA" id="ARBA00023082"/>
    </source>
</evidence>
<dbReference type="STRING" id="550447.SAMN05428946_0647"/>
<evidence type="ECO:0000256" key="3">
    <source>
        <dbReference type="ARBA" id="ARBA00023125"/>
    </source>
</evidence>
<keyword evidence="1" id="KW-0805">Transcription regulation</keyword>
<proteinExistence type="predicted"/>
<dbReference type="PANTHER" id="PTHR30385">
    <property type="entry name" value="SIGMA FACTOR F FLAGELLAR"/>
    <property type="match status" value="1"/>
</dbReference>
<dbReference type="InterPro" id="IPR013324">
    <property type="entry name" value="RNA_pol_sigma_r3/r4-like"/>
</dbReference>
<name>A0A1U7PKD4_9BACI</name>
<dbReference type="GO" id="GO:0016987">
    <property type="term" value="F:sigma factor activity"/>
    <property type="evidence" value="ECO:0007669"/>
    <property type="project" value="UniProtKB-KW"/>
</dbReference>
<dbReference type="EMBL" id="FTPL01000001">
    <property type="protein sequence ID" value="SIT70766.1"/>
    <property type="molecule type" value="Genomic_DNA"/>
</dbReference>